<dbReference type="Proteomes" id="UP000694700">
    <property type="component" value="Unplaced"/>
</dbReference>
<dbReference type="AlphaFoldDB" id="A0A8C1V5H1"/>
<dbReference type="Pfam" id="PF23524">
    <property type="entry name" value="MGAT4A_C"/>
    <property type="match status" value="1"/>
</dbReference>
<name>A0A8C1V5H1_CYPCA</name>
<dbReference type="GO" id="GO:0005795">
    <property type="term" value="C:Golgi stack"/>
    <property type="evidence" value="ECO:0007669"/>
    <property type="project" value="TreeGrafter"/>
</dbReference>
<accession>A0A8C1V5H1</accession>
<protein>
    <submittedName>
        <fullName evidence="6">Zgc:154054</fullName>
    </submittedName>
</protein>
<evidence type="ECO:0000256" key="3">
    <source>
        <dbReference type="ARBA" id="ARBA00022679"/>
    </source>
</evidence>
<dbReference type="InterPro" id="IPR057279">
    <property type="entry name" value="MGAT4"/>
</dbReference>
<comment type="pathway">
    <text evidence="1">Protein modification; protein glycosylation.</text>
</comment>
<evidence type="ECO:0000313" key="7">
    <source>
        <dbReference type="Proteomes" id="UP000694700"/>
    </source>
</evidence>
<dbReference type="GO" id="GO:0005793">
    <property type="term" value="C:endoplasmic reticulum-Golgi intermediate compartment"/>
    <property type="evidence" value="ECO:0007669"/>
    <property type="project" value="TreeGrafter"/>
</dbReference>
<organism evidence="6 7">
    <name type="scientific">Cyprinus carpio</name>
    <name type="common">Common carp</name>
    <dbReference type="NCBI Taxonomy" id="7962"/>
    <lineage>
        <taxon>Eukaryota</taxon>
        <taxon>Metazoa</taxon>
        <taxon>Chordata</taxon>
        <taxon>Craniata</taxon>
        <taxon>Vertebrata</taxon>
        <taxon>Euteleostomi</taxon>
        <taxon>Actinopterygii</taxon>
        <taxon>Neopterygii</taxon>
        <taxon>Teleostei</taxon>
        <taxon>Ostariophysi</taxon>
        <taxon>Cypriniformes</taxon>
        <taxon>Cyprinidae</taxon>
        <taxon>Cyprininae</taxon>
        <taxon>Cyprinus</taxon>
    </lineage>
</organism>
<dbReference type="PANTHER" id="PTHR12062:SF27">
    <property type="entry name" value="ALPHA-1,3-MANNOSYL-GLYCOPROTEIN 4-BETA-N-ACETYLGLUCOSAMINYLTRANSFERASE B"/>
    <property type="match status" value="1"/>
</dbReference>
<dbReference type="GO" id="GO:0008375">
    <property type="term" value="F:acetylglucosaminyltransferase activity"/>
    <property type="evidence" value="ECO:0007669"/>
    <property type="project" value="TreeGrafter"/>
</dbReference>
<dbReference type="GO" id="GO:0006487">
    <property type="term" value="P:protein N-linked glycosylation"/>
    <property type="evidence" value="ECO:0007669"/>
    <property type="project" value="TreeGrafter"/>
</dbReference>
<evidence type="ECO:0000313" key="6">
    <source>
        <dbReference type="Ensembl" id="ENSCCRP00015046669.1"/>
    </source>
</evidence>
<evidence type="ECO:0000256" key="1">
    <source>
        <dbReference type="ARBA" id="ARBA00004922"/>
    </source>
</evidence>
<dbReference type="GO" id="GO:0005783">
    <property type="term" value="C:endoplasmic reticulum"/>
    <property type="evidence" value="ECO:0007669"/>
    <property type="project" value="TreeGrafter"/>
</dbReference>
<proteinExistence type="predicted"/>
<evidence type="ECO:0000259" key="4">
    <source>
        <dbReference type="Pfam" id="PF04666"/>
    </source>
</evidence>
<keyword evidence="3" id="KW-0808">Transferase</keyword>
<dbReference type="Pfam" id="PF04666">
    <property type="entry name" value="MGAT4_cons"/>
    <property type="match status" value="1"/>
</dbReference>
<dbReference type="Ensembl" id="ENSCCRT00015048231.1">
    <property type="protein sequence ID" value="ENSCCRP00015046669.1"/>
    <property type="gene ID" value="ENSCCRG00015019313.1"/>
</dbReference>
<dbReference type="InterPro" id="IPR056576">
    <property type="entry name" value="MGAT4_A/B/C_C"/>
</dbReference>
<sequence>EKVVRHLLPSQPNAYIYLPHLREHEDSLKPILHLGQRRTGVSLVLGVPTVHRQKQSYLVNTLQSLLFDLSTAERKDIVIVVFIAELAVQVTVYLTLCSLPDAVSSGVIEVISPSTHYYPDLSNLKETFGDPRERVRWRTKQNLDYSFLMLYAQSKGTYYVQLEDDIVAKQGFFESMKKYIADVLSEEWLFLEFSQLGFIGKLFRTSDLPMIVEFFLMFHKEKPIDWLLDHILWVKVCNPEKDSKHCDNEKDKDFGNQVLFKSHDNPPAELRSSLEKYMSHTLERAYNGVDFFWGLTPKRGDYILITFTTPQAVKGYLFRSGNIETNGDRFYNTTVEVLPTSKSVKERVTRGELACCKPSTEGFVQIGSFKNGVAEGEVDGALGEIAAIRLLVHSDSDVWVLLSEVNHIHIIYK</sequence>
<evidence type="ECO:0000256" key="2">
    <source>
        <dbReference type="ARBA" id="ARBA00022676"/>
    </source>
</evidence>
<reference evidence="6" key="1">
    <citation type="submission" date="2025-08" db="UniProtKB">
        <authorList>
            <consortium name="Ensembl"/>
        </authorList>
    </citation>
    <scope>IDENTIFICATION</scope>
</reference>
<feature type="domain" description="MGAT4 conserved region" evidence="4">
    <location>
        <begin position="11"/>
        <end position="252"/>
    </location>
</feature>
<keyword evidence="2" id="KW-0328">Glycosyltransferase</keyword>
<dbReference type="PANTHER" id="PTHR12062">
    <property type="entry name" value="N-ACETYLGLUCOSAMINYLTRANSFERASE VI"/>
    <property type="match status" value="1"/>
</dbReference>
<feature type="domain" description="MGAT4 A/B/C C-terminal" evidence="5">
    <location>
        <begin position="268"/>
        <end position="404"/>
    </location>
</feature>
<evidence type="ECO:0000259" key="5">
    <source>
        <dbReference type="Pfam" id="PF23524"/>
    </source>
</evidence>
<dbReference type="InterPro" id="IPR006759">
    <property type="entry name" value="Glyco_transf_54"/>
</dbReference>